<evidence type="ECO:0000313" key="3">
    <source>
        <dbReference type="Proteomes" id="UP000070700"/>
    </source>
</evidence>
<dbReference type="EMBL" id="KQ947408">
    <property type="protein sequence ID" value="KUJ21361.1"/>
    <property type="molecule type" value="Genomic_DNA"/>
</dbReference>
<dbReference type="Proteomes" id="UP000070700">
    <property type="component" value="Unassembled WGS sequence"/>
</dbReference>
<dbReference type="KEGG" id="psco:LY89DRAFT_730142"/>
<feature type="compositionally biased region" description="Acidic residues" evidence="1">
    <location>
        <begin position="110"/>
        <end position="119"/>
    </location>
</feature>
<proteinExistence type="predicted"/>
<feature type="compositionally biased region" description="Basic and acidic residues" evidence="1">
    <location>
        <begin position="139"/>
        <end position="165"/>
    </location>
</feature>
<evidence type="ECO:0000256" key="1">
    <source>
        <dbReference type="SAM" id="MobiDB-lite"/>
    </source>
</evidence>
<gene>
    <name evidence="2" type="ORF">LY89DRAFT_730142</name>
</gene>
<sequence>MSRSVNRSPEPRPCPKCGGYICSGVYESCEDYYLVFTYQGKPPSKPKTPTMEEDWVVLKPRTPPSNEELEEAIEELVQDSVQESVHERAVRSLKEFIQYHHKVDKQNDVAAEDEGEDVPATDHQSDEDPATKEVPNSEGQDKAEEEKAIRAEDWERKEWKTALRA</sequence>
<accession>A0A194XMK6</accession>
<dbReference type="GeneID" id="28829170"/>
<evidence type="ECO:0000313" key="2">
    <source>
        <dbReference type="EMBL" id="KUJ21361.1"/>
    </source>
</evidence>
<reference evidence="2 3" key="1">
    <citation type="submission" date="2015-10" db="EMBL/GenBank/DDBJ databases">
        <title>Full genome of DAOMC 229536 Phialocephala scopiformis, a fungal endophyte of spruce producing the potent anti-insectan compound rugulosin.</title>
        <authorList>
            <consortium name="DOE Joint Genome Institute"/>
            <person name="Walker A.K."/>
            <person name="Frasz S.L."/>
            <person name="Seifert K.A."/>
            <person name="Miller J.D."/>
            <person name="Mondo S.J."/>
            <person name="Labutti K."/>
            <person name="Lipzen A."/>
            <person name="Dockter R."/>
            <person name="Kennedy M."/>
            <person name="Grigoriev I.V."/>
            <person name="Spatafora J.W."/>
        </authorList>
    </citation>
    <scope>NUCLEOTIDE SEQUENCE [LARGE SCALE GENOMIC DNA]</scope>
    <source>
        <strain evidence="2 3">CBS 120377</strain>
    </source>
</reference>
<dbReference type="InParanoid" id="A0A194XMK6"/>
<keyword evidence="3" id="KW-1185">Reference proteome</keyword>
<dbReference type="AlphaFoldDB" id="A0A194XMK6"/>
<feature type="region of interest" description="Disordered" evidence="1">
    <location>
        <begin position="104"/>
        <end position="165"/>
    </location>
</feature>
<protein>
    <submittedName>
        <fullName evidence="2">Uncharacterized protein</fullName>
    </submittedName>
</protein>
<dbReference type="RefSeq" id="XP_018075716.1">
    <property type="nucleotide sequence ID" value="XM_018219444.1"/>
</dbReference>
<name>A0A194XMK6_MOLSC</name>
<organism evidence="2 3">
    <name type="scientific">Mollisia scopiformis</name>
    <name type="common">Conifer needle endophyte fungus</name>
    <name type="synonym">Phialocephala scopiformis</name>
    <dbReference type="NCBI Taxonomy" id="149040"/>
    <lineage>
        <taxon>Eukaryota</taxon>
        <taxon>Fungi</taxon>
        <taxon>Dikarya</taxon>
        <taxon>Ascomycota</taxon>
        <taxon>Pezizomycotina</taxon>
        <taxon>Leotiomycetes</taxon>
        <taxon>Helotiales</taxon>
        <taxon>Mollisiaceae</taxon>
        <taxon>Mollisia</taxon>
    </lineage>
</organism>